<reference evidence="3 4" key="1">
    <citation type="journal article" date="2024" name="J. Plant Pathol.">
        <title>Sequence and assembly of the genome of Seiridium unicorne, isolate CBS 538.82, causal agent of cypress canker disease.</title>
        <authorList>
            <person name="Scali E."/>
            <person name="Rocca G.D."/>
            <person name="Danti R."/>
            <person name="Garbelotto M."/>
            <person name="Barberini S."/>
            <person name="Baroncelli R."/>
            <person name="Emiliani G."/>
        </authorList>
    </citation>
    <scope>NUCLEOTIDE SEQUENCE [LARGE SCALE GENOMIC DNA]</scope>
    <source>
        <strain evidence="3 4">BM-138-508</strain>
    </source>
</reference>
<organism evidence="3 4">
    <name type="scientific">Seiridium unicorne</name>
    <dbReference type="NCBI Taxonomy" id="138068"/>
    <lineage>
        <taxon>Eukaryota</taxon>
        <taxon>Fungi</taxon>
        <taxon>Dikarya</taxon>
        <taxon>Ascomycota</taxon>
        <taxon>Pezizomycotina</taxon>
        <taxon>Sordariomycetes</taxon>
        <taxon>Xylariomycetidae</taxon>
        <taxon>Amphisphaeriales</taxon>
        <taxon>Sporocadaceae</taxon>
        <taxon>Seiridium</taxon>
    </lineage>
</organism>
<evidence type="ECO:0000256" key="1">
    <source>
        <dbReference type="SAM" id="Coils"/>
    </source>
</evidence>
<proteinExistence type="predicted"/>
<feature type="coiled-coil region" evidence="1">
    <location>
        <begin position="12"/>
        <end position="46"/>
    </location>
</feature>
<feature type="region of interest" description="Disordered" evidence="2">
    <location>
        <begin position="76"/>
        <end position="103"/>
    </location>
</feature>
<keyword evidence="4" id="KW-1185">Reference proteome</keyword>
<evidence type="ECO:0000313" key="4">
    <source>
        <dbReference type="Proteomes" id="UP001408356"/>
    </source>
</evidence>
<evidence type="ECO:0000313" key="3">
    <source>
        <dbReference type="EMBL" id="KAK9413705.1"/>
    </source>
</evidence>
<protein>
    <submittedName>
        <fullName evidence="3">Uncharacterized protein</fullName>
    </submittedName>
</protein>
<dbReference type="EMBL" id="JARVKF010000436">
    <property type="protein sequence ID" value="KAK9413705.1"/>
    <property type="molecule type" value="Genomic_DNA"/>
</dbReference>
<accession>A0ABR2UGD7</accession>
<sequence>MTKIIASAAVALAKESARCRDLELKVSSLQKEVTDIKARLAKYEVLPSKAADVQENVPDGPAVKKQPSYMQSTMTSHNRSVNYDHKEPLPPTKQHQRTEHTPTFDDGKLLVKTCHYHNQTLSSINKVKPKYRPENRDWNGWSGVDPDEYQGWEGEGWEGQGWEGPAPVFDENMLAAFSKDDEELEGPAHVDVRAAGWDKIAKATRLDDHRGFGLDEIIVNATISSSCGYRLLTGGLRIAQEAFYDAAREELPFQVWKNFLGGPEEVRFGYVELEMTLPRGERYPYPALSVRGSRGYDVRLALYDITELRNAVAHFKNDRSASMYDSLLKAVQKLAVVLRDIPRARQARALRDELRSLAMETLQEVKSLELVSVLPFAYDWAVHHEQLFFWSIHGSIFTTAQQCFPDFVQRAAVEWAKTRAAPGQVTGRESDLAVL</sequence>
<comment type="caution">
    <text evidence="3">The sequence shown here is derived from an EMBL/GenBank/DDBJ whole genome shotgun (WGS) entry which is preliminary data.</text>
</comment>
<keyword evidence="1" id="KW-0175">Coiled coil</keyword>
<dbReference type="Proteomes" id="UP001408356">
    <property type="component" value="Unassembled WGS sequence"/>
</dbReference>
<evidence type="ECO:0000256" key="2">
    <source>
        <dbReference type="SAM" id="MobiDB-lite"/>
    </source>
</evidence>
<gene>
    <name evidence="3" type="ORF">SUNI508_11786</name>
</gene>
<name>A0ABR2UGD7_9PEZI</name>